<dbReference type="Proteomes" id="UP000683925">
    <property type="component" value="Unassembled WGS sequence"/>
</dbReference>
<feature type="compositionally biased region" description="Polar residues" evidence="2">
    <location>
        <begin position="234"/>
        <end position="253"/>
    </location>
</feature>
<feature type="compositionally biased region" description="Polar residues" evidence="2">
    <location>
        <begin position="136"/>
        <end position="150"/>
    </location>
</feature>
<feature type="coiled-coil region" evidence="1">
    <location>
        <begin position="827"/>
        <end position="854"/>
    </location>
</feature>
<accession>A0A8S1UND0</accession>
<evidence type="ECO:0000313" key="4">
    <source>
        <dbReference type="Proteomes" id="UP000683925"/>
    </source>
</evidence>
<feature type="region of interest" description="Disordered" evidence="2">
    <location>
        <begin position="277"/>
        <end position="322"/>
    </location>
</feature>
<name>A0A8S1UND0_PAROT</name>
<feature type="compositionally biased region" description="Polar residues" evidence="2">
    <location>
        <begin position="753"/>
        <end position="780"/>
    </location>
</feature>
<feature type="region of interest" description="Disordered" evidence="2">
    <location>
        <begin position="136"/>
        <end position="169"/>
    </location>
</feature>
<comment type="caution">
    <text evidence="3">The sequence shown here is derived from an EMBL/GenBank/DDBJ whole genome shotgun (WGS) entry which is preliminary data.</text>
</comment>
<evidence type="ECO:0000256" key="2">
    <source>
        <dbReference type="SAM" id="MobiDB-lite"/>
    </source>
</evidence>
<reference evidence="3" key="1">
    <citation type="submission" date="2021-01" db="EMBL/GenBank/DDBJ databases">
        <authorList>
            <consortium name="Genoscope - CEA"/>
            <person name="William W."/>
        </authorList>
    </citation>
    <scope>NUCLEOTIDE SEQUENCE</scope>
</reference>
<feature type="coiled-coil region" evidence="1">
    <location>
        <begin position="453"/>
        <end position="559"/>
    </location>
</feature>
<feature type="region of interest" description="Disordered" evidence="2">
    <location>
        <begin position="226"/>
        <end position="253"/>
    </location>
</feature>
<feature type="compositionally biased region" description="Polar residues" evidence="2">
    <location>
        <begin position="305"/>
        <end position="317"/>
    </location>
</feature>
<proteinExistence type="predicted"/>
<dbReference type="AlphaFoldDB" id="A0A8S1UND0"/>
<keyword evidence="1" id="KW-0175">Coiled coil</keyword>
<dbReference type="OMA" id="PKIINPY"/>
<sequence>MLQINVEVQTVYFYIDSPITYCHMQLNDSVTAVMLNSQLKCKCYEQQDIYEKAEIRTAYDPKNKKKLKLIFFENQSKFGEAVFDLDFYIENKFQQLSDKLSIQSEHNEEAQLTFMFEWQFIEKLADINPKIINPYLSGNSPQNTQRNVGQSPKRLAQTKKVGDENEKRTTHVTYSQWKDHKEYLKNQLERKLKEPMHPQKVVIVDDCNYNWSDTLRKPDAQVRVVSPPKRFGTPTKTNKKFQSPTNTFNSQRQQDYELRMINEKLSKVDKQLQQMNNDNKEEEKKKYSSKLNQKLKQRQFDDYRNGSNEEQTNSQSEKGIKQRSFHYQSFVDQKDSKDYQFMYNSQIQPPTQQYQASDQLIKSLHDPQASKQGIKQNVSNLDLPKGSPKPKELQQQLSQRSKTQQQEDLINSNQFNNYSNNSDKYDELMKKYLDLKDKYQNSCIEFSLLSTTYNQLKDEYTQVGQQNQQYQKQIAFLQQQQLINGNNEQSNQYAFNQEIVKKELEFLQRDNNMLKSQLDQSQYNVNQLQKEKEKNQIEISNLKNNLLLINQEIEKIQNDALQMKIDLKQNSQTQQGTESYAQLNIKSDSQLINQLKAQLESQEFNAIRSKEELELLKIQYQELEKDNLNQKKQIGNFNQIIQSLEDEITKLKDQLEEKKQDIIRTQALNNKDNIGDIIDGYKQVIKKKEQEILDQEESIKEMKKQMQVLEQELQSESELKQEMEQKLNKKVNDLQEDIEKLQSDNQYLRQMMSQTQNEQQASFQQSKQNSMYQQETNFKGSSFRGDDMDNQSENLKYENASLKIEQNKDKVLIEALTKQLEIQKNIAEFSDQELMKAQEQIMSQKQRIADILNLIMIKGDAKQMDDVEKLLQNKEFLSL</sequence>
<evidence type="ECO:0000313" key="3">
    <source>
        <dbReference type="EMBL" id="CAD8166738.1"/>
    </source>
</evidence>
<organism evidence="3 4">
    <name type="scientific">Paramecium octaurelia</name>
    <dbReference type="NCBI Taxonomy" id="43137"/>
    <lineage>
        <taxon>Eukaryota</taxon>
        <taxon>Sar</taxon>
        <taxon>Alveolata</taxon>
        <taxon>Ciliophora</taxon>
        <taxon>Intramacronucleata</taxon>
        <taxon>Oligohymenophorea</taxon>
        <taxon>Peniculida</taxon>
        <taxon>Parameciidae</taxon>
        <taxon>Paramecium</taxon>
    </lineage>
</organism>
<protein>
    <recommendedName>
        <fullName evidence="5">C2 NT-type domain-containing protein</fullName>
    </recommendedName>
</protein>
<evidence type="ECO:0000256" key="1">
    <source>
        <dbReference type="SAM" id="Coils"/>
    </source>
</evidence>
<keyword evidence="4" id="KW-1185">Reference proteome</keyword>
<evidence type="ECO:0008006" key="5">
    <source>
        <dbReference type="Google" id="ProtNLM"/>
    </source>
</evidence>
<gene>
    <name evidence="3" type="ORF">POCTA_138.1.T0490015</name>
</gene>
<feature type="region of interest" description="Disordered" evidence="2">
    <location>
        <begin position="378"/>
        <end position="422"/>
    </location>
</feature>
<feature type="region of interest" description="Disordered" evidence="2">
    <location>
        <begin position="753"/>
        <end position="791"/>
    </location>
</feature>
<feature type="compositionally biased region" description="Basic and acidic residues" evidence="2">
    <location>
        <begin position="160"/>
        <end position="169"/>
    </location>
</feature>
<feature type="compositionally biased region" description="Low complexity" evidence="2">
    <location>
        <begin position="393"/>
        <end position="422"/>
    </location>
</feature>
<dbReference type="OrthoDB" id="302796at2759"/>
<dbReference type="EMBL" id="CAJJDP010000049">
    <property type="protein sequence ID" value="CAD8166738.1"/>
    <property type="molecule type" value="Genomic_DNA"/>
</dbReference>